<dbReference type="GO" id="GO:0016020">
    <property type="term" value="C:membrane"/>
    <property type="evidence" value="ECO:0007669"/>
    <property type="project" value="UniProtKB-SubCell"/>
</dbReference>
<feature type="transmembrane region" description="Helical" evidence="6">
    <location>
        <begin position="178"/>
        <end position="197"/>
    </location>
</feature>
<dbReference type="InterPro" id="IPR007248">
    <property type="entry name" value="Mpv17_PMP22"/>
</dbReference>
<dbReference type="KEGG" id="tca:657213"/>
<organism evidence="7 8">
    <name type="scientific">Tribolium castaneum</name>
    <name type="common">Red flour beetle</name>
    <dbReference type="NCBI Taxonomy" id="7070"/>
    <lineage>
        <taxon>Eukaryota</taxon>
        <taxon>Metazoa</taxon>
        <taxon>Ecdysozoa</taxon>
        <taxon>Arthropoda</taxon>
        <taxon>Hexapoda</taxon>
        <taxon>Insecta</taxon>
        <taxon>Pterygota</taxon>
        <taxon>Neoptera</taxon>
        <taxon>Endopterygota</taxon>
        <taxon>Coleoptera</taxon>
        <taxon>Polyphaga</taxon>
        <taxon>Cucujiformia</taxon>
        <taxon>Tenebrionidae</taxon>
        <taxon>Tenebrionidae incertae sedis</taxon>
        <taxon>Tribolium</taxon>
    </lineage>
</organism>
<dbReference type="OrthoDB" id="10267969at2759"/>
<dbReference type="GO" id="GO:0005739">
    <property type="term" value="C:mitochondrion"/>
    <property type="evidence" value="ECO:0000318"/>
    <property type="project" value="GO_Central"/>
</dbReference>
<evidence type="ECO:0000256" key="5">
    <source>
        <dbReference type="ARBA" id="ARBA00023136"/>
    </source>
</evidence>
<dbReference type="PhylomeDB" id="D6X0D0"/>
<evidence type="ECO:0000313" key="8">
    <source>
        <dbReference type="Proteomes" id="UP000007266"/>
    </source>
</evidence>
<dbReference type="FunCoup" id="D6X0D0">
    <property type="interactions" value="696"/>
</dbReference>
<keyword evidence="3 6" id="KW-0812">Transmembrane</keyword>
<evidence type="ECO:0000313" key="7">
    <source>
        <dbReference type="EMBL" id="EFA09592.1"/>
    </source>
</evidence>
<feature type="transmembrane region" description="Helical" evidence="6">
    <location>
        <begin position="77"/>
        <end position="95"/>
    </location>
</feature>
<proteinExistence type="inferred from homology"/>
<dbReference type="InParanoid" id="D6X0D0"/>
<dbReference type="Pfam" id="PF04117">
    <property type="entry name" value="Mpv17_PMP22"/>
    <property type="match status" value="1"/>
</dbReference>
<dbReference type="eggNOG" id="KOG1944">
    <property type="taxonomic scope" value="Eukaryota"/>
</dbReference>
<dbReference type="Proteomes" id="UP000007266">
    <property type="component" value="Linkage group 9"/>
</dbReference>
<dbReference type="HOGENOM" id="CLU_049109_4_1_1"/>
<dbReference type="AlphaFoldDB" id="D6X0D0"/>
<dbReference type="STRING" id="7070.D6X0D0"/>
<sequence length="201" mass="23485">MLRRSLVILRQFSTSGPKSGPAGRFQYTIRAAFGKYLLVTNTVSSGVLMLLGDIVEQEFHHDFKAREDEPRYDYGRLGRMFLVGLGMGPVHHYYYGLINKLWPLRDMVTVSKKILADQIVMSPICIAQFFYTLGLLEQKPVKRISEEFLGKFGAVYTMDWCVWPPTQFINFYLIPCRYQVIYINFVTMLYNVFLSYIKHEY</sequence>
<dbReference type="PANTHER" id="PTHR11266">
    <property type="entry name" value="PEROXISOMAL MEMBRANE PROTEIN 2, PXMP2 MPV17"/>
    <property type="match status" value="1"/>
</dbReference>
<reference evidence="7 8" key="1">
    <citation type="journal article" date="2008" name="Nature">
        <title>The genome of the model beetle and pest Tribolium castaneum.</title>
        <authorList>
            <consortium name="Tribolium Genome Sequencing Consortium"/>
            <person name="Richards S."/>
            <person name="Gibbs R.A."/>
            <person name="Weinstock G.M."/>
            <person name="Brown S.J."/>
            <person name="Denell R."/>
            <person name="Beeman R.W."/>
            <person name="Gibbs R."/>
            <person name="Beeman R.W."/>
            <person name="Brown S.J."/>
            <person name="Bucher G."/>
            <person name="Friedrich M."/>
            <person name="Grimmelikhuijzen C.J."/>
            <person name="Klingler M."/>
            <person name="Lorenzen M."/>
            <person name="Richards S."/>
            <person name="Roth S."/>
            <person name="Schroder R."/>
            <person name="Tautz D."/>
            <person name="Zdobnov E.M."/>
            <person name="Muzny D."/>
            <person name="Gibbs R.A."/>
            <person name="Weinstock G.M."/>
            <person name="Attaway T."/>
            <person name="Bell S."/>
            <person name="Buhay C.J."/>
            <person name="Chandrabose M.N."/>
            <person name="Chavez D."/>
            <person name="Clerk-Blankenburg K.P."/>
            <person name="Cree A."/>
            <person name="Dao M."/>
            <person name="Davis C."/>
            <person name="Chacko J."/>
            <person name="Dinh H."/>
            <person name="Dugan-Rocha S."/>
            <person name="Fowler G."/>
            <person name="Garner T.T."/>
            <person name="Garnes J."/>
            <person name="Gnirke A."/>
            <person name="Hawes A."/>
            <person name="Hernandez J."/>
            <person name="Hines S."/>
            <person name="Holder M."/>
            <person name="Hume J."/>
            <person name="Jhangiani S.N."/>
            <person name="Joshi V."/>
            <person name="Khan Z.M."/>
            <person name="Jackson L."/>
            <person name="Kovar C."/>
            <person name="Kowis A."/>
            <person name="Lee S."/>
            <person name="Lewis L.R."/>
            <person name="Margolis J."/>
            <person name="Morgan M."/>
            <person name="Nazareth L.V."/>
            <person name="Nguyen N."/>
            <person name="Okwuonu G."/>
            <person name="Parker D."/>
            <person name="Richards S."/>
            <person name="Ruiz S.J."/>
            <person name="Santibanez J."/>
            <person name="Savard J."/>
            <person name="Scherer S.E."/>
            <person name="Schneider B."/>
            <person name="Sodergren E."/>
            <person name="Tautz D."/>
            <person name="Vattahil S."/>
            <person name="Villasana D."/>
            <person name="White C.S."/>
            <person name="Wright R."/>
            <person name="Park Y."/>
            <person name="Beeman R.W."/>
            <person name="Lord J."/>
            <person name="Oppert B."/>
            <person name="Lorenzen M."/>
            <person name="Brown S."/>
            <person name="Wang L."/>
            <person name="Savard J."/>
            <person name="Tautz D."/>
            <person name="Richards S."/>
            <person name="Weinstock G."/>
            <person name="Gibbs R.A."/>
            <person name="Liu Y."/>
            <person name="Worley K."/>
            <person name="Weinstock G."/>
            <person name="Elsik C.G."/>
            <person name="Reese J.T."/>
            <person name="Elhaik E."/>
            <person name="Landan G."/>
            <person name="Graur D."/>
            <person name="Arensburger P."/>
            <person name="Atkinson P."/>
            <person name="Beeman R.W."/>
            <person name="Beidler J."/>
            <person name="Brown S.J."/>
            <person name="Demuth J.P."/>
            <person name="Drury D.W."/>
            <person name="Du Y.Z."/>
            <person name="Fujiwara H."/>
            <person name="Lorenzen M."/>
            <person name="Maselli V."/>
            <person name="Osanai M."/>
            <person name="Park Y."/>
            <person name="Robertson H.M."/>
            <person name="Tu Z."/>
            <person name="Wang J.J."/>
            <person name="Wang S."/>
            <person name="Richards S."/>
            <person name="Song H."/>
            <person name="Zhang L."/>
            <person name="Sodergren E."/>
            <person name="Werner D."/>
            <person name="Stanke M."/>
            <person name="Morgenstern B."/>
            <person name="Solovyev V."/>
            <person name="Kosarev P."/>
            <person name="Brown G."/>
            <person name="Chen H.C."/>
            <person name="Ermolaeva O."/>
            <person name="Hlavina W."/>
            <person name="Kapustin Y."/>
            <person name="Kiryutin B."/>
            <person name="Kitts P."/>
            <person name="Maglott D."/>
            <person name="Pruitt K."/>
            <person name="Sapojnikov V."/>
            <person name="Souvorov A."/>
            <person name="Mackey A.J."/>
            <person name="Waterhouse R.M."/>
            <person name="Wyder S."/>
            <person name="Zdobnov E.M."/>
            <person name="Zdobnov E.M."/>
            <person name="Wyder S."/>
            <person name="Kriventseva E.V."/>
            <person name="Kadowaki T."/>
            <person name="Bork P."/>
            <person name="Aranda M."/>
            <person name="Bao R."/>
            <person name="Beermann A."/>
            <person name="Berns N."/>
            <person name="Bolognesi R."/>
            <person name="Bonneton F."/>
            <person name="Bopp D."/>
            <person name="Brown S.J."/>
            <person name="Bucher G."/>
            <person name="Butts T."/>
            <person name="Chaumot A."/>
            <person name="Denell R.E."/>
            <person name="Ferrier D.E."/>
            <person name="Friedrich M."/>
            <person name="Gordon C.M."/>
            <person name="Jindra M."/>
            <person name="Klingler M."/>
            <person name="Lan Q."/>
            <person name="Lattorff H.M."/>
            <person name="Laudet V."/>
            <person name="von Levetsow C."/>
            <person name="Liu Z."/>
            <person name="Lutz R."/>
            <person name="Lynch J.A."/>
            <person name="da Fonseca R.N."/>
            <person name="Posnien N."/>
            <person name="Reuter R."/>
            <person name="Roth S."/>
            <person name="Savard J."/>
            <person name="Schinko J.B."/>
            <person name="Schmitt C."/>
            <person name="Schoppmeier M."/>
            <person name="Schroder R."/>
            <person name="Shippy T.D."/>
            <person name="Simonnet F."/>
            <person name="Marques-Souza H."/>
            <person name="Tautz D."/>
            <person name="Tomoyasu Y."/>
            <person name="Trauner J."/>
            <person name="Van der Zee M."/>
            <person name="Vervoort M."/>
            <person name="Wittkopp N."/>
            <person name="Wimmer E.A."/>
            <person name="Yang X."/>
            <person name="Jones A.K."/>
            <person name="Sattelle D.B."/>
            <person name="Ebert P.R."/>
            <person name="Nelson D."/>
            <person name="Scott J.G."/>
            <person name="Beeman R.W."/>
            <person name="Muthukrishnan S."/>
            <person name="Kramer K.J."/>
            <person name="Arakane Y."/>
            <person name="Beeman R.W."/>
            <person name="Zhu Q."/>
            <person name="Hogenkamp D."/>
            <person name="Dixit R."/>
            <person name="Oppert B."/>
            <person name="Jiang H."/>
            <person name="Zou Z."/>
            <person name="Marshall J."/>
            <person name="Elpidina E."/>
            <person name="Vinokurov K."/>
            <person name="Oppert C."/>
            <person name="Zou Z."/>
            <person name="Evans J."/>
            <person name="Lu Z."/>
            <person name="Zhao P."/>
            <person name="Sumathipala N."/>
            <person name="Altincicek B."/>
            <person name="Vilcinskas A."/>
            <person name="Williams M."/>
            <person name="Hultmark D."/>
            <person name="Hetru C."/>
            <person name="Jiang H."/>
            <person name="Grimmelikhuijzen C.J."/>
            <person name="Hauser F."/>
            <person name="Cazzamali G."/>
            <person name="Williamson M."/>
            <person name="Park Y."/>
            <person name="Li B."/>
            <person name="Tanaka Y."/>
            <person name="Predel R."/>
            <person name="Neupert S."/>
            <person name="Schachtner J."/>
            <person name="Verleyen P."/>
            <person name="Raible F."/>
            <person name="Bork P."/>
            <person name="Friedrich M."/>
            <person name="Walden K.K."/>
            <person name="Robertson H.M."/>
            <person name="Angeli S."/>
            <person name="Foret S."/>
            <person name="Bucher G."/>
            <person name="Schuetz S."/>
            <person name="Maleszka R."/>
            <person name="Wimmer E.A."/>
            <person name="Beeman R.W."/>
            <person name="Lorenzen M."/>
            <person name="Tomoyasu Y."/>
            <person name="Miller S.C."/>
            <person name="Grossmann D."/>
            <person name="Bucher G."/>
        </authorList>
    </citation>
    <scope>NUCLEOTIDE SEQUENCE [LARGE SCALE GENOMIC DNA]</scope>
    <source>
        <strain evidence="7 8">Georgia GA2</strain>
    </source>
</reference>
<keyword evidence="5 6" id="KW-0472">Membrane</keyword>
<reference evidence="7 8" key="2">
    <citation type="journal article" date="2010" name="Nucleic Acids Res.">
        <title>BeetleBase in 2010: revisions to provide comprehensive genomic information for Tribolium castaneum.</title>
        <authorList>
            <person name="Kim H.S."/>
            <person name="Murphy T."/>
            <person name="Xia J."/>
            <person name="Caragea D."/>
            <person name="Park Y."/>
            <person name="Beeman R.W."/>
            <person name="Lorenzen M.D."/>
            <person name="Butcher S."/>
            <person name="Manak J.R."/>
            <person name="Brown S.J."/>
        </authorList>
    </citation>
    <scope>GENOME REANNOTATION</scope>
    <source>
        <strain evidence="7 8">Georgia GA2</strain>
    </source>
</reference>
<gene>
    <name evidence="7" type="primary">AUGUSTUS-3.0.2_11710</name>
    <name evidence="7" type="ORF">TcasGA2_TC011710</name>
</gene>
<feature type="transmembrane region" description="Helical" evidence="6">
    <location>
        <begin position="115"/>
        <end position="136"/>
    </location>
</feature>
<evidence type="ECO:0000256" key="2">
    <source>
        <dbReference type="ARBA" id="ARBA00006824"/>
    </source>
</evidence>
<dbReference type="PANTHER" id="PTHR11266:SF81">
    <property type="entry name" value="GH12661P-RELATED"/>
    <property type="match status" value="1"/>
</dbReference>
<dbReference type="OMA" id="CAPTMIG"/>
<evidence type="ECO:0000256" key="1">
    <source>
        <dbReference type="ARBA" id="ARBA00004141"/>
    </source>
</evidence>
<evidence type="ECO:0000256" key="4">
    <source>
        <dbReference type="ARBA" id="ARBA00022989"/>
    </source>
</evidence>
<dbReference type="EMBL" id="KQ971372">
    <property type="protein sequence ID" value="EFA09592.1"/>
    <property type="molecule type" value="Genomic_DNA"/>
</dbReference>
<keyword evidence="4 6" id="KW-1133">Transmembrane helix</keyword>
<accession>D6X0D0</accession>
<evidence type="ECO:0000256" key="3">
    <source>
        <dbReference type="ARBA" id="ARBA00022692"/>
    </source>
</evidence>
<dbReference type="GO" id="GO:0005737">
    <property type="term" value="C:cytoplasm"/>
    <property type="evidence" value="ECO:0000318"/>
    <property type="project" value="GO_Central"/>
</dbReference>
<evidence type="ECO:0000256" key="6">
    <source>
        <dbReference type="RuleBase" id="RU363053"/>
    </source>
</evidence>
<comment type="similarity">
    <text evidence="2 6">Belongs to the peroxisomal membrane protein PXMP2/4 family.</text>
</comment>
<keyword evidence="8" id="KW-1185">Reference proteome</keyword>
<name>D6X0D0_TRICA</name>
<protein>
    <submittedName>
        <fullName evidence="7">Mpv17-like protein</fullName>
    </submittedName>
</protein>
<comment type="subcellular location">
    <subcellularLocation>
        <location evidence="1">Membrane</location>
        <topology evidence="1">Multi-pass membrane protein</topology>
    </subcellularLocation>
</comment>